<evidence type="ECO:0000256" key="1">
    <source>
        <dbReference type="SAM" id="MobiDB-lite"/>
    </source>
</evidence>
<name>A0A4R6JKP0_9ACTN</name>
<evidence type="ECO:0000313" key="3">
    <source>
        <dbReference type="Proteomes" id="UP000294901"/>
    </source>
</evidence>
<dbReference type="AlphaFoldDB" id="A0A4R6JKP0"/>
<gene>
    <name evidence="2" type="ORF">C8E87_0447</name>
</gene>
<dbReference type="Pfam" id="PF19457">
    <property type="entry name" value="DUF5994"/>
    <property type="match status" value="1"/>
</dbReference>
<dbReference type="Proteomes" id="UP000294901">
    <property type="component" value="Unassembled WGS sequence"/>
</dbReference>
<organism evidence="2 3">
    <name type="scientific">Paractinoplanes brasiliensis</name>
    <dbReference type="NCBI Taxonomy" id="52695"/>
    <lineage>
        <taxon>Bacteria</taxon>
        <taxon>Bacillati</taxon>
        <taxon>Actinomycetota</taxon>
        <taxon>Actinomycetes</taxon>
        <taxon>Micromonosporales</taxon>
        <taxon>Micromonosporaceae</taxon>
        <taxon>Paractinoplanes</taxon>
    </lineage>
</organism>
<sequence>MASVIDHVDSPATPEPPWVRLEPVASWVRLEPVRFQHALLDGCWWPSTNDLEAELCVLVPVLDQVRGSVAKVLVSAAGWIARPHDIVAAGRTVAVAYLAGQSPAIMTVLCTDGGTLTLRVAPPGQAPDPSNGSECNRAVPMA</sequence>
<keyword evidence="3" id="KW-1185">Reference proteome</keyword>
<accession>A0A4R6JKP0</accession>
<dbReference type="EMBL" id="SNWR01000001">
    <property type="protein sequence ID" value="TDO36863.1"/>
    <property type="molecule type" value="Genomic_DNA"/>
</dbReference>
<protein>
    <submittedName>
        <fullName evidence="2">Uncharacterized protein</fullName>
    </submittedName>
</protein>
<proteinExistence type="predicted"/>
<evidence type="ECO:0000313" key="2">
    <source>
        <dbReference type="EMBL" id="TDO36863.1"/>
    </source>
</evidence>
<feature type="region of interest" description="Disordered" evidence="1">
    <location>
        <begin position="123"/>
        <end position="142"/>
    </location>
</feature>
<reference evidence="2 3" key="1">
    <citation type="submission" date="2019-03" db="EMBL/GenBank/DDBJ databases">
        <title>Sequencing the genomes of 1000 actinobacteria strains.</title>
        <authorList>
            <person name="Klenk H.-P."/>
        </authorList>
    </citation>
    <scope>NUCLEOTIDE SEQUENCE [LARGE SCALE GENOMIC DNA]</scope>
    <source>
        <strain evidence="2 3">DSM 43805</strain>
    </source>
</reference>
<comment type="caution">
    <text evidence="2">The sequence shown here is derived from an EMBL/GenBank/DDBJ whole genome shotgun (WGS) entry which is preliminary data.</text>
</comment>
<dbReference type="InterPro" id="IPR046036">
    <property type="entry name" value="DUF5994"/>
</dbReference>